<dbReference type="RefSeq" id="WP_348264285.1">
    <property type="nucleotide sequence ID" value="NZ_CP121196.1"/>
</dbReference>
<dbReference type="InterPro" id="IPR007372">
    <property type="entry name" value="Lipid/polyisoprenoid-bd_YceI"/>
</dbReference>
<dbReference type="PANTHER" id="PTHR34406">
    <property type="entry name" value="PROTEIN YCEI"/>
    <property type="match status" value="1"/>
</dbReference>
<dbReference type="Gene3D" id="2.40.128.110">
    <property type="entry name" value="Lipid/polyisoprenoid-binding, YceI-like"/>
    <property type="match status" value="1"/>
</dbReference>
<dbReference type="SUPFAM" id="SSF101874">
    <property type="entry name" value="YceI-like"/>
    <property type="match status" value="1"/>
</dbReference>
<sequence length="190" mass="20701">METAKATLLHYVVDARSSRFTVQAFAAGMLSAMGHNPKIGIRTFAGTVDFSAESAQASGFRLSVKSNSLGVLDDVSDKDRRDIEKMMNEQVLEPTKYPDIVYDAPSVSITHIESALFSAALTGTLSFHGVTRNQAISARIAVFDEMLRASGEFTLNQSDYGIKPISVAGGALKVKDELKFSFEMVVRRQN</sequence>
<feature type="domain" description="Lipid/polyisoprenoid-binding YceI-like" evidence="1">
    <location>
        <begin position="10"/>
        <end position="187"/>
    </location>
</feature>
<name>A0AAU7DPS6_9BACT</name>
<evidence type="ECO:0000313" key="2">
    <source>
        <dbReference type="EMBL" id="XBH19070.1"/>
    </source>
</evidence>
<dbReference type="InterPro" id="IPR036761">
    <property type="entry name" value="TTHA0802/YceI-like_sf"/>
</dbReference>
<reference evidence="2" key="1">
    <citation type="submission" date="2023-03" db="EMBL/GenBank/DDBJ databases">
        <title>Edaphobacter sp.</title>
        <authorList>
            <person name="Huber K.J."/>
            <person name="Papendorf J."/>
            <person name="Pilke C."/>
            <person name="Bunk B."/>
            <person name="Sproeer C."/>
            <person name="Pester M."/>
        </authorList>
    </citation>
    <scope>NUCLEOTIDE SEQUENCE</scope>
    <source>
        <strain evidence="2">DSM 110680</strain>
    </source>
</reference>
<proteinExistence type="predicted"/>
<dbReference type="SMART" id="SM00867">
    <property type="entry name" value="YceI"/>
    <property type="match status" value="1"/>
</dbReference>
<evidence type="ECO:0000259" key="1">
    <source>
        <dbReference type="SMART" id="SM00867"/>
    </source>
</evidence>
<dbReference type="PANTHER" id="PTHR34406:SF1">
    <property type="entry name" value="PROTEIN YCEI"/>
    <property type="match status" value="1"/>
</dbReference>
<dbReference type="AlphaFoldDB" id="A0AAU7DPS6"/>
<dbReference type="Pfam" id="PF04264">
    <property type="entry name" value="YceI"/>
    <property type="match status" value="1"/>
</dbReference>
<organism evidence="2">
    <name type="scientific">Telmatobacter sp. DSM 110680</name>
    <dbReference type="NCBI Taxonomy" id="3036704"/>
    <lineage>
        <taxon>Bacteria</taxon>
        <taxon>Pseudomonadati</taxon>
        <taxon>Acidobacteriota</taxon>
        <taxon>Terriglobia</taxon>
        <taxon>Terriglobales</taxon>
        <taxon>Acidobacteriaceae</taxon>
        <taxon>Telmatobacter</taxon>
    </lineage>
</organism>
<accession>A0AAU7DPS6</accession>
<gene>
    <name evidence="2" type="ORF">P8935_07060</name>
</gene>
<protein>
    <submittedName>
        <fullName evidence="2">YceI family protein</fullName>
    </submittedName>
</protein>
<dbReference type="EMBL" id="CP121196">
    <property type="protein sequence ID" value="XBH19070.1"/>
    <property type="molecule type" value="Genomic_DNA"/>
</dbReference>